<evidence type="ECO:0000256" key="1">
    <source>
        <dbReference type="ARBA" id="ARBA00004651"/>
    </source>
</evidence>
<dbReference type="AlphaFoldDB" id="A0A9X1WKR9"/>
<feature type="transmembrane region" description="Helical" evidence="7">
    <location>
        <begin position="82"/>
        <end position="101"/>
    </location>
</feature>
<dbReference type="PANTHER" id="PTHR23517">
    <property type="entry name" value="RESISTANCE PROTEIN MDTM, PUTATIVE-RELATED-RELATED"/>
    <property type="match status" value="1"/>
</dbReference>
<dbReference type="InterPro" id="IPR001958">
    <property type="entry name" value="Tet-R_TetA/multi-R_MdtG-like"/>
</dbReference>
<evidence type="ECO:0000256" key="7">
    <source>
        <dbReference type="SAM" id="Phobius"/>
    </source>
</evidence>
<feature type="domain" description="Major facilitator superfamily (MFS) profile" evidence="8">
    <location>
        <begin position="16"/>
        <end position="397"/>
    </location>
</feature>
<dbReference type="InterPro" id="IPR011701">
    <property type="entry name" value="MFS"/>
</dbReference>
<dbReference type="GO" id="GO:0022857">
    <property type="term" value="F:transmembrane transporter activity"/>
    <property type="evidence" value="ECO:0007669"/>
    <property type="project" value="InterPro"/>
</dbReference>
<dbReference type="InterPro" id="IPR050171">
    <property type="entry name" value="MFS_Transporters"/>
</dbReference>
<dbReference type="PRINTS" id="PR01035">
    <property type="entry name" value="TCRTETA"/>
</dbReference>
<dbReference type="PANTHER" id="PTHR23517:SF3">
    <property type="entry name" value="INTEGRAL MEMBRANE TRANSPORT PROTEIN"/>
    <property type="match status" value="1"/>
</dbReference>
<protein>
    <submittedName>
        <fullName evidence="9">MFS transporter</fullName>
    </submittedName>
</protein>
<comment type="caution">
    <text evidence="9">The sequence shown here is derived from an EMBL/GenBank/DDBJ whole genome shotgun (WGS) entry which is preliminary data.</text>
</comment>
<gene>
    <name evidence="9" type="ORF">MUN33_05925</name>
</gene>
<dbReference type="Proteomes" id="UP001139207">
    <property type="component" value="Unassembled WGS sequence"/>
</dbReference>
<evidence type="ECO:0000256" key="4">
    <source>
        <dbReference type="ARBA" id="ARBA00022692"/>
    </source>
</evidence>
<keyword evidence="6 7" id="KW-0472">Membrane</keyword>
<dbReference type="InterPro" id="IPR020846">
    <property type="entry name" value="MFS_dom"/>
</dbReference>
<accession>A0A9X1WKR9</accession>
<comment type="subcellular location">
    <subcellularLocation>
        <location evidence="1">Cell membrane</location>
        <topology evidence="1">Multi-pass membrane protein</topology>
    </subcellularLocation>
</comment>
<organism evidence="9 10">
    <name type="scientific">Corynebacterium kalidii</name>
    <dbReference type="NCBI Taxonomy" id="2931982"/>
    <lineage>
        <taxon>Bacteria</taxon>
        <taxon>Bacillati</taxon>
        <taxon>Actinomycetota</taxon>
        <taxon>Actinomycetes</taxon>
        <taxon>Mycobacteriales</taxon>
        <taxon>Corynebacteriaceae</taxon>
        <taxon>Corynebacterium</taxon>
    </lineage>
</organism>
<keyword evidence="4 7" id="KW-0812">Transmembrane</keyword>
<evidence type="ECO:0000256" key="2">
    <source>
        <dbReference type="ARBA" id="ARBA00022448"/>
    </source>
</evidence>
<feature type="transmembrane region" description="Helical" evidence="7">
    <location>
        <begin position="107"/>
        <end position="131"/>
    </location>
</feature>
<dbReference type="Pfam" id="PF07690">
    <property type="entry name" value="MFS_1"/>
    <property type="match status" value="1"/>
</dbReference>
<dbReference type="SUPFAM" id="SSF103473">
    <property type="entry name" value="MFS general substrate transporter"/>
    <property type="match status" value="1"/>
</dbReference>
<keyword evidence="5 7" id="KW-1133">Transmembrane helix</keyword>
<dbReference type="CDD" id="cd17325">
    <property type="entry name" value="MFS_MdtG_SLC18_like"/>
    <property type="match status" value="1"/>
</dbReference>
<feature type="transmembrane region" description="Helical" evidence="7">
    <location>
        <begin position="371"/>
        <end position="392"/>
    </location>
</feature>
<feature type="transmembrane region" description="Helical" evidence="7">
    <location>
        <begin position="254"/>
        <end position="272"/>
    </location>
</feature>
<dbReference type="InterPro" id="IPR036259">
    <property type="entry name" value="MFS_trans_sf"/>
</dbReference>
<dbReference type="GO" id="GO:0005886">
    <property type="term" value="C:plasma membrane"/>
    <property type="evidence" value="ECO:0007669"/>
    <property type="project" value="UniProtKB-SubCell"/>
</dbReference>
<evidence type="ECO:0000256" key="3">
    <source>
        <dbReference type="ARBA" id="ARBA00022475"/>
    </source>
</evidence>
<evidence type="ECO:0000256" key="5">
    <source>
        <dbReference type="ARBA" id="ARBA00022989"/>
    </source>
</evidence>
<feature type="transmembrane region" description="Helical" evidence="7">
    <location>
        <begin position="220"/>
        <end position="248"/>
    </location>
</feature>
<keyword evidence="2" id="KW-0813">Transport</keyword>
<evidence type="ECO:0000313" key="10">
    <source>
        <dbReference type="Proteomes" id="UP001139207"/>
    </source>
</evidence>
<feature type="transmembrane region" description="Helical" evidence="7">
    <location>
        <begin position="171"/>
        <end position="189"/>
    </location>
</feature>
<dbReference type="PROSITE" id="PS50850">
    <property type="entry name" value="MFS"/>
    <property type="match status" value="1"/>
</dbReference>
<feature type="transmembrane region" description="Helical" evidence="7">
    <location>
        <begin position="143"/>
        <end position="165"/>
    </location>
</feature>
<feature type="transmembrane region" description="Helical" evidence="7">
    <location>
        <begin position="12"/>
        <end position="38"/>
    </location>
</feature>
<keyword evidence="10" id="KW-1185">Reference proteome</keyword>
<keyword evidence="3" id="KW-1003">Cell membrane</keyword>
<sequence length="411" mass="41667">MRFSRPRRHHSPLPVEVWALVAGAFAVALGYGVVAPAIPQYAHAFGVSNAAASGIVSAFALMRLVGAPLAGRVVVALGERRTYTVGILIVAASTGACALAANYTQLLILRGLGGLGSIMFTVAATALLIKVSPVDARGRVSSVNAAGFLLGNLMGPVFGALVAGFGLRAPFVFYFVMLVVAATVVWFALRRSPLAGARADDSPREPLSLATSLGVPQYRVLLGSVFAFGWTSFGVRVSIVPLFVAAAFHGDAAVAAWALAAYAAGNAVLIIPSGRWNDTLGRKPMLVLGMLVTAVGYAAFPMSPTIVVACLAMVVAGAGSALVNPGQQAVLADIVGTRRGGSTVAGYSMSQDLGGVLGPLAAGVLVDVAGFGWAFGVSGVLLVLAAVGWASVADSRTLQSPRGPDDAAGAP</sequence>
<evidence type="ECO:0000313" key="9">
    <source>
        <dbReference type="EMBL" id="MCJ7858257.1"/>
    </source>
</evidence>
<dbReference type="InterPro" id="IPR005828">
    <property type="entry name" value="MFS_sugar_transport-like"/>
</dbReference>
<dbReference type="Pfam" id="PF00083">
    <property type="entry name" value="Sugar_tr"/>
    <property type="match status" value="1"/>
</dbReference>
<dbReference type="EMBL" id="JALIEA010000012">
    <property type="protein sequence ID" value="MCJ7858257.1"/>
    <property type="molecule type" value="Genomic_DNA"/>
</dbReference>
<dbReference type="Gene3D" id="1.20.1250.20">
    <property type="entry name" value="MFS general substrate transporter like domains"/>
    <property type="match status" value="2"/>
</dbReference>
<evidence type="ECO:0000256" key="6">
    <source>
        <dbReference type="ARBA" id="ARBA00023136"/>
    </source>
</evidence>
<proteinExistence type="predicted"/>
<reference evidence="9" key="1">
    <citation type="submission" date="2022-04" db="EMBL/GenBank/DDBJ databases">
        <title>Corynebacterium kalidii LD5P10.</title>
        <authorList>
            <person name="Sun J.Q."/>
        </authorList>
    </citation>
    <scope>NUCLEOTIDE SEQUENCE</scope>
    <source>
        <strain evidence="9">LD5P10</strain>
    </source>
</reference>
<feature type="transmembrane region" description="Helical" evidence="7">
    <location>
        <begin position="50"/>
        <end position="70"/>
    </location>
</feature>
<dbReference type="RefSeq" id="WP_244803990.1">
    <property type="nucleotide sequence ID" value="NZ_JALIEA010000012.1"/>
</dbReference>
<name>A0A9X1WKR9_9CORY</name>
<evidence type="ECO:0000259" key="8">
    <source>
        <dbReference type="PROSITE" id="PS50850"/>
    </source>
</evidence>
<feature type="transmembrane region" description="Helical" evidence="7">
    <location>
        <begin position="284"/>
        <end position="300"/>
    </location>
</feature>